<feature type="modified residue" description="4-aspartylphosphate" evidence="5 7">
    <location>
        <position position="58"/>
    </location>
</feature>
<keyword evidence="2 5" id="KW-0145">Chemotaxis</keyword>
<evidence type="ECO:0000256" key="7">
    <source>
        <dbReference type="PROSITE-ProRule" id="PRU00169"/>
    </source>
</evidence>
<dbReference type="SMART" id="SM00448">
    <property type="entry name" value="REC"/>
    <property type="match status" value="1"/>
</dbReference>
<evidence type="ECO:0000256" key="6">
    <source>
        <dbReference type="PROSITE-ProRule" id="PRU00050"/>
    </source>
</evidence>
<feature type="domain" description="Response regulatory" evidence="8">
    <location>
        <begin position="7"/>
        <end position="124"/>
    </location>
</feature>
<dbReference type="GO" id="GO:0008984">
    <property type="term" value="F:protein-glutamate methylesterase activity"/>
    <property type="evidence" value="ECO:0007669"/>
    <property type="project" value="UniProtKB-EC"/>
</dbReference>
<keyword evidence="1 5" id="KW-0963">Cytoplasm</keyword>
<dbReference type="Proteomes" id="UP001230978">
    <property type="component" value="Chromosome"/>
</dbReference>
<dbReference type="RefSeq" id="WP_281464040.1">
    <property type="nucleotide sequence ID" value="NZ_CP124535.1"/>
</dbReference>
<dbReference type="EC" id="3.1.1.61" evidence="5"/>
<dbReference type="PROSITE" id="PS50122">
    <property type="entry name" value="CHEB"/>
    <property type="match status" value="1"/>
</dbReference>
<feature type="active site" evidence="5 6">
    <location>
        <position position="325"/>
    </location>
</feature>
<dbReference type="SUPFAM" id="SSF52738">
    <property type="entry name" value="Methylesterase CheB, C-terminal domain"/>
    <property type="match status" value="1"/>
</dbReference>
<reference evidence="10 11" key="1">
    <citation type="submission" date="2023-04" db="EMBL/GenBank/DDBJ databases">
        <title>YMD61, complete Genome.</title>
        <authorList>
            <person name="Zhang J."/>
        </authorList>
    </citation>
    <scope>NUCLEOTIDE SEQUENCE [LARGE SCALE GENOMIC DNA]</scope>
    <source>
        <strain evidence="10 11">YMD61</strain>
    </source>
</reference>
<dbReference type="EMBL" id="CP124535">
    <property type="protein sequence ID" value="WGV14908.1"/>
    <property type="molecule type" value="Genomic_DNA"/>
</dbReference>
<comment type="subcellular location">
    <subcellularLocation>
        <location evidence="5">Cytoplasm</location>
    </subcellularLocation>
</comment>
<feature type="active site" evidence="5 6">
    <location>
        <position position="228"/>
    </location>
</feature>
<dbReference type="SUPFAM" id="SSF52172">
    <property type="entry name" value="CheY-like"/>
    <property type="match status" value="1"/>
</dbReference>
<dbReference type="InterPro" id="IPR000673">
    <property type="entry name" value="Sig_transdc_resp-reg_Me-estase"/>
</dbReference>
<evidence type="ECO:0000259" key="8">
    <source>
        <dbReference type="PROSITE" id="PS50110"/>
    </source>
</evidence>
<dbReference type="InterPro" id="IPR001789">
    <property type="entry name" value="Sig_transdc_resp-reg_receiver"/>
</dbReference>
<comment type="catalytic activity">
    <reaction evidence="4 5">
        <text>[protein]-L-glutamate 5-O-methyl ester + H2O = L-glutamyl-[protein] + methanol + H(+)</text>
        <dbReference type="Rhea" id="RHEA:23236"/>
        <dbReference type="Rhea" id="RHEA-COMP:10208"/>
        <dbReference type="Rhea" id="RHEA-COMP:10311"/>
        <dbReference type="ChEBI" id="CHEBI:15377"/>
        <dbReference type="ChEBI" id="CHEBI:15378"/>
        <dbReference type="ChEBI" id="CHEBI:17790"/>
        <dbReference type="ChEBI" id="CHEBI:29973"/>
        <dbReference type="ChEBI" id="CHEBI:82795"/>
        <dbReference type="EC" id="3.1.1.61"/>
    </reaction>
</comment>
<feature type="domain" description="CheB-type methylesterase" evidence="9">
    <location>
        <begin position="190"/>
        <end position="383"/>
    </location>
</feature>
<evidence type="ECO:0000256" key="1">
    <source>
        <dbReference type="ARBA" id="ARBA00022490"/>
    </source>
</evidence>
<protein>
    <recommendedName>
        <fullName evidence="5">Protein-glutamate methylesterase/protein-glutamine glutaminase</fullName>
        <ecNumber evidence="5">3.1.1.61</ecNumber>
        <ecNumber evidence="5">3.5.1.44</ecNumber>
    </recommendedName>
</protein>
<dbReference type="Pfam" id="PF01339">
    <property type="entry name" value="CheB_methylest"/>
    <property type="match status" value="1"/>
</dbReference>
<evidence type="ECO:0000313" key="11">
    <source>
        <dbReference type="Proteomes" id="UP001230978"/>
    </source>
</evidence>
<dbReference type="NCBIfam" id="NF009206">
    <property type="entry name" value="PRK12555.1"/>
    <property type="match status" value="1"/>
</dbReference>
<organism evidence="10 11">
    <name type="scientific">Fuscovulum ytuae</name>
    <dbReference type="NCBI Taxonomy" id="3042299"/>
    <lineage>
        <taxon>Bacteria</taxon>
        <taxon>Pseudomonadati</taxon>
        <taxon>Pseudomonadota</taxon>
        <taxon>Alphaproteobacteria</taxon>
        <taxon>Rhodobacterales</taxon>
        <taxon>Paracoccaceae</taxon>
        <taxon>Fuscovulum</taxon>
    </lineage>
</organism>
<evidence type="ECO:0000259" key="9">
    <source>
        <dbReference type="PROSITE" id="PS50122"/>
    </source>
</evidence>
<dbReference type="Pfam" id="PF00072">
    <property type="entry name" value="Response_reg"/>
    <property type="match status" value="1"/>
</dbReference>
<keyword evidence="11" id="KW-1185">Reference proteome</keyword>
<comment type="similarity">
    <text evidence="5">Belongs to the CheB family.</text>
</comment>
<dbReference type="PANTHER" id="PTHR42872:SF6">
    <property type="entry name" value="PROTEIN-GLUTAMATE METHYLESTERASE_PROTEIN-GLUTAMINE GLUTAMINASE"/>
    <property type="match status" value="1"/>
</dbReference>
<dbReference type="CDD" id="cd16432">
    <property type="entry name" value="CheB_Rec"/>
    <property type="match status" value="1"/>
</dbReference>
<proteinExistence type="inferred from homology"/>
<dbReference type="InterPro" id="IPR035909">
    <property type="entry name" value="CheB_C"/>
</dbReference>
<evidence type="ECO:0000256" key="2">
    <source>
        <dbReference type="ARBA" id="ARBA00022500"/>
    </source>
</evidence>
<dbReference type="HAMAP" id="MF_00099">
    <property type="entry name" value="CheB_chemtxs"/>
    <property type="match status" value="1"/>
</dbReference>
<dbReference type="NCBIfam" id="NF001965">
    <property type="entry name" value="PRK00742.1"/>
    <property type="match status" value="1"/>
</dbReference>
<evidence type="ECO:0000256" key="5">
    <source>
        <dbReference type="HAMAP-Rule" id="MF_00099"/>
    </source>
</evidence>
<dbReference type="Gene3D" id="3.40.50.180">
    <property type="entry name" value="Methylesterase CheB, C-terminal domain"/>
    <property type="match status" value="1"/>
</dbReference>
<evidence type="ECO:0000256" key="3">
    <source>
        <dbReference type="ARBA" id="ARBA00022801"/>
    </source>
</evidence>
<dbReference type="CDD" id="cd17541">
    <property type="entry name" value="REC_CheB-like"/>
    <property type="match status" value="1"/>
</dbReference>
<dbReference type="InterPro" id="IPR011006">
    <property type="entry name" value="CheY-like_superfamily"/>
</dbReference>
<dbReference type="PROSITE" id="PS50110">
    <property type="entry name" value="RESPONSE_REGULATORY"/>
    <property type="match status" value="1"/>
</dbReference>
<evidence type="ECO:0000256" key="4">
    <source>
        <dbReference type="ARBA" id="ARBA00048267"/>
    </source>
</evidence>
<keyword evidence="3 5" id="KW-0378">Hydrolase</keyword>
<comment type="domain">
    <text evidence="5">Contains a C-terminal catalytic domain, and an N-terminal region which modulates catalytic activity.</text>
</comment>
<dbReference type="EC" id="3.5.1.44" evidence="5"/>
<dbReference type="Gene3D" id="3.40.50.2300">
    <property type="match status" value="1"/>
</dbReference>
<dbReference type="InterPro" id="IPR008248">
    <property type="entry name" value="CheB-like"/>
</dbReference>
<dbReference type="PIRSF" id="PIRSF000876">
    <property type="entry name" value="RR_chemtxs_CheB"/>
    <property type="match status" value="1"/>
</dbReference>
<comment type="function">
    <text evidence="5">Involved in chemotaxis. Part of a chemotaxis signal transduction system that modulates chemotaxis in response to various stimuli. Catalyzes the demethylation of specific methylglutamate residues introduced into the chemoreceptors (methyl-accepting chemotaxis proteins or MCP) by CheR. Also mediates the irreversible deamidation of specific glutamine residues to glutamic acid.</text>
</comment>
<dbReference type="PANTHER" id="PTHR42872">
    <property type="entry name" value="PROTEIN-GLUTAMATE METHYLESTERASE/PROTEIN-GLUTAMINE GLUTAMINASE"/>
    <property type="match status" value="1"/>
</dbReference>
<evidence type="ECO:0000313" key="10">
    <source>
        <dbReference type="EMBL" id="WGV14908.1"/>
    </source>
</evidence>
<name>A0ABY8Q293_9RHOB</name>
<keyword evidence="5 7" id="KW-0597">Phosphoprotein</keyword>
<gene>
    <name evidence="5" type="primary">cheB</name>
    <name evidence="10" type="ORF">QF092_11490</name>
</gene>
<comment type="PTM">
    <text evidence="5">Phosphorylated by CheA. Phosphorylation of the N-terminal regulatory domain activates the methylesterase activity.</text>
</comment>
<sequence length="388" mass="40464">MQARTTRVLIVDDSAMIRRVLSMGLAADPEIEVIGTASSAEAAWEVMRRDRPDVITLDVEMPGVDGLTFLRHYLPSMPIPTVMISSLTRDGADISMRALEAGAVDVISKPSLGLAAGLPTIMTDICTRVRAASGARVATGRTRHALPITPASLPEPPPAAATPSIPRHARPVAQHNVATEISPPATKPRHTGGSTLLCIGSSTGGVQALSTILPCFPPETPPILIVQHMPEGFTGPFASRLNTICAMAVREAQDGDTVQPGQILVAPGGTRHMTVERQGRGYRVALRPGDPVCFSRPSVDVLFHSVAHAAGTQAIGAILTGMGRDGAAGLLAIRSAGGATLAQDEESSVVYGMPMAARDMGAAQSILPLEQIPARMLQAVTAPHAARV</sequence>
<feature type="active site" evidence="5 6">
    <location>
        <position position="202"/>
    </location>
</feature>
<comment type="catalytic activity">
    <reaction evidence="5">
        <text>L-glutaminyl-[protein] + H2O = L-glutamyl-[protein] + NH4(+)</text>
        <dbReference type="Rhea" id="RHEA:16441"/>
        <dbReference type="Rhea" id="RHEA-COMP:10207"/>
        <dbReference type="Rhea" id="RHEA-COMP:10208"/>
        <dbReference type="ChEBI" id="CHEBI:15377"/>
        <dbReference type="ChEBI" id="CHEBI:28938"/>
        <dbReference type="ChEBI" id="CHEBI:29973"/>
        <dbReference type="ChEBI" id="CHEBI:30011"/>
        <dbReference type="EC" id="3.5.1.44"/>
    </reaction>
</comment>
<accession>A0ABY8Q293</accession>